<dbReference type="Proteomes" id="UP000029055">
    <property type="component" value="Unassembled WGS sequence"/>
</dbReference>
<feature type="compositionally biased region" description="Basic and acidic residues" evidence="1">
    <location>
        <begin position="264"/>
        <end position="283"/>
    </location>
</feature>
<feature type="region of interest" description="Disordered" evidence="1">
    <location>
        <begin position="246"/>
        <end position="283"/>
    </location>
</feature>
<dbReference type="EMBL" id="JGZR01000001">
    <property type="protein sequence ID" value="KFJ05196.1"/>
    <property type="molecule type" value="Genomic_DNA"/>
</dbReference>
<organism evidence="3 4">
    <name type="scientific">Bifidobacterium subtile</name>
    <dbReference type="NCBI Taxonomy" id="77635"/>
    <lineage>
        <taxon>Bacteria</taxon>
        <taxon>Bacillati</taxon>
        <taxon>Actinomycetota</taxon>
        <taxon>Actinomycetes</taxon>
        <taxon>Bifidobacteriales</taxon>
        <taxon>Bifidobacteriaceae</taxon>
        <taxon>Bifidobacterium</taxon>
    </lineage>
</organism>
<name>A0A087EBP5_9BIFI</name>
<accession>A0A087EBP5</accession>
<protein>
    <submittedName>
        <fullName evidence="3">DNA-damage-inducible protein D</fullName>
    </submittedName>
</protein>
<comment type="caution">
    <text evidence="3">The sequence shown here is derived from an EMBL/GenBank/DDBJ whole genome shotgun (WGS) entry which is preliminary data.</text>
</comment>
<evidence type="ECO:0000313" key="4">
    <source>
        <dbReference type="Proteomes" id="UP000029055"/>
    </source>
</evidence>
<dbReference type="InterPro" id="IPR003497">
    <property type="entry name" value="BRO_N_domain"/>
</dbReference>
<dbReference type="AlphaFoldDB" id="A0A087EBP5"/>
<reference evidence="3 4" key="1">
    <citation type="submission" date="2014-03" db="EMBL/GenBank/DDBJ databases">
        <title>Genomics of Bifidobacteria.</title>
        <authorList>
            <person name="Ventura M."/>
            <person name="Milani C."/>
            <person name="Lugli G.A."/>
        </authorList>
    </citation>
    <scope>NUCLEOTIDE SEQUENCE [LARGE SCALE GENOMIC DNA]</scope>
    <source>
        <strain evidence="3 4">LMG 11597</strain>
    </source>
</reference>
<dbReference type="eggNOG" id="COG3645">
    <property type="taxonomic scope" value="Bacteria"/>
</dbReference>
<dbReference type="RefSeq" id="WP_024464086.1">
    <property type="nucleotide sequence ID" value="NZ_CP062939.1"/>
</dbReference>
<evidence type="ECO:0000313" key="3">
    <source>
        <dbReference type="EMBL" id="KFJ05196.1"/>
    </source>
</evidence>
<dbReference type="OrthoDB" id="9812611at2"/>
<evidence type="ECO:0000259" key="2">
    <source>
        <dbReference type="Pfam" id="PF02498"/>
    </source>
</evidence>
<proteinExistence type="predicted"/>
<dbReference type="Pfam" id="PF02498">
    <property type="entry name" value="Bro-N"/>
    <property type="match status" value="1"/>
</dbReference>
<evidence type="ECO:0000256" key="1">
    <source>
        <dbReference type="SAM" id="MobiDB-lite"/>
    </source>
</evidence>
<feature type="domain" description="Bro-N" evidence="2">
    <location>
        <begin position="22"/>
        <end position="107"/>
    </location>
</feature>
<keyword evidence="4" id="KW-1185">Reference proteome</keyword>
<dbReference type="NCBIfam" id="NF008573">
    <property type="entry name" value="PRK11525.1"/>
    <property type="match status" value="1"/>
</dbReference>
<sequence length="283" mass="32232">MDRTMIERHIGELDARSNNDETGVEFWYARDVMRFMGYTEWRNFSKVIGKAKDACRNSGIRIESHFQDTAREVALGSGAVRSIDDVKLTRYACYLIAQNGDPHKEEVALLQSYFAVQTRNAELIGKRMGELSRIATRQALADEEKQLHALGYQRGVDDKGFRQIHLHGDRALFGMDTREMKMHLGVSQREPLADRLHPIAVTAKQLATQMTNHGIEDRDLHGTYSIDREHSDNNKSLRKALVERGVAPEDLPAAEDIKRVKRRAKDDERQIEGRGFDDGRGVD</sequence>
<gene>
    <name evidence="3" type="ORF">BISU_1314</name>
</gene>